<dbReference type="Proteomes" id="UP000217199">
    <property type="component" value="Unassembled WGS sequence"/>
</dbReference>
<comment type="catalytic activity">
    <reaction evidence="16">
        <text>a CDP-1,2-diacyl-sn-glycerol + myo-inositol = a 1,2-diacyl-sn-glycero-3-phospho-(1D-myo-inositol) + CMP + H(+)</text>
        <dbReference type="Rhea" id="RHEA:11580"/>
        <dbReference type="ChEBI" id="CHEBI:15378"/>
        <dbReference type="ChEBI" id="CHEBI:17268"/>
        <dbReference type="ChEBI" id="CHEBI:57880"/>
        <dbReference type="ChEBI" id="CHEBI:58332"/>
        <dbReference type="ChEBI" id="CHEBI:60377"/>
        <dbReference type="EC" id="2.7.8.11"/>
    </reaction>
</comment>
<dbReference type="OrthoDB" id="10251079at2759"/>
<dbReference type="STRING" id="2282107.A0A286UVT4"/>
<evidence type="ECO:0000256" key="3">
    <source>
        <dbReference type="ARBA" id="ARBA00004141"/>
    </source>
</evidence>
<dbReference type="GO" id="GO:0005794">
    <property type="term" value="C:Golgi apparatus"/>
    <property type="evidence" value="ECO:0007669"/>
    <property type="project" value="TreeGrafter"/>
</dbReference>
<keyword evidence="8" id="KW-0812">Transmembrane</keyword>
<comment type="subcellular location">
    <subcellularLocation>
        <location evidence="3">Membrane</location>
        <topology evidence="3">Multi-pass membrane protein</topology>
    </subcellularLocation>
</comment>
<dbReference type="FunCoup" id="A0A286UVT4">
    <property type="interactions" value="459"/>
</dbReference>
<accession>A0A286UVT4</accession>
<dbReference type="EC" id="2.7.8.11" evidence="5 16"/>
<protein>
    <recommendedName>
        <fullName evidence="5 16">CDP-diacylglycerol--inositol 3-phosphatidyltransferase</fullName>
        <ecNumber evidence="5 16">2.7.8.11</ecNumber>
    </recommendedName>
</protein>
<dbReference type="InterPro" id="IPR000462">
    <property type="entry name" value="CDP-OH_P_trans"/>
</dbReference>
<dbReference type="Pfam" id="PF01066">
    <property type="entry name" value="CDP-OH_P_transf"/>
    <property type="match status" value="1"/>
</dbReference>
<dbReference type="InterPro" id="IPR014387">
    <property type="entry name" value="CDP_diag_ino_3_P_euk"/>
</dbReference>
<dbReference type="PROSITE" id="PS00379">
    <property type="entry name" value="CDP_ALCOHOL_P_TRANSF"/>
    <property type="match status" value="1"/>
</dbReference>
<evidence type="ECO:0000256" key="9">
    <source>
        <dbReference type="ARBA" id="ARBA00022723"/>
    </source>
</evidence>
<comment type="cofactor">
    <cofactor evidence="1">
        <name>Mn(2+)</name>
        <dbReference type="ChEBI" id="CHEBI:29035"/>
    </cofactor>
</comment>
<evidence type="ECO:0000256" key="1">
    <source>
        <dbReference type="ARBA" id="ARBA00001936"/>
    </source>
</evidence>
<dbReference type="InterPro" id="IPR043130">
    <property type="entry name" value="CDP-OH_PTrfase_TM_dom"/>
</dbReference>
<dbReference type="GO" id="GO:0016020">
    <property type="term" value="C:membrane"/>
    <property type="evidence" value="ECO:0007669"/>
    <property type="project" value="UniProtKB-SubCell"/>
</dbReference>
<dbReference type="InParanoid" id="A0A286UVT4"/>
<evidence type="ECO:0000313" key="19">
    <source>
        <dbReference type="Proteomes" id="UP000217199"/>
    </source>
</evidence>
<evidence type="ECO:0000256" key="16">
    <source>
        <dbReference type="PIRNR" id="PIRNR000848"/>
    </source>
</evidence>
<evidence type="ECO:0000256" key="2">
    <source>
        <dbReference type="ARBA" id="ARBA00001946"/>
    </source>
</evidence>
<organism evidence="18 19">
    <name type="scientific">Pyrrhoderma noxium</name>
    <dbReference type="NCBI Taxonomy" id="2282107"/>
    <lineage>
        <taxon>Eukaryota</taxon>
        <taxon>Fungi</taxon>
        <taxon>Dikarya</taxon>
        <taxon>Basidiomycota</taxon>
        <taxon>Agaricomycotina</taxon>
        <taxon>Agaricomycetes</taxon>
        <taxon>Hymenochaetales</taxon>
        <taxon>Hymenochaetaceae</taxon>
        <taxon>Pyrrhoderma</taxon>
    </lineage>
</organism>
<evidence type="ECO:0000256" key="17">
    <source>
        <dbReference type="RuleBase" id="RU003750"/>
    </source>
</evidence>
<keyword evidence="9" id="KW-0479">Metal-binding</keyword>
<name>A0A286UVT4_9AGAM</name>
<evidence type="ECO:0000256" key="14">
    <source>
        <dbReference type="ARBA" id="ARBA00023209"/>
    </source>
</evidence>
<evidence type="ECO:0000313" key="18">
    <source>
        <dbReference type="EMBL" id="PAV23622.1"/>
    </source>
</evidence>
<sequence length="252" mass="28642">MASNRNRKQRSVEVVDAKHAVDLATAQTYSENVFLFVPNLIGYTRIILAAVSLHFMSFHPRYCTITYCISCLLDAFDGQAARALGQTSKFGAVLDMVTDRCTTSCLLCYLSSAYPNYATLFQFLITLDFASHYMHMYSSLLTGNQSHKLVKSDVSRILWYYYTDSRVLFLACAGNELFYVALYLMKWDHAPTGLSFLGDMPWAQVLFYANTPLWAYKQFVNFVQLWKASKILVGVDLADRAKLREEGKLGKN</sequence>
<evidence type="ECO:0000256" key="8">
    <source>
        <dbReference type="ARBA" id="ARBA00022692"/>
    </source>
</evidence>
<comment type="caution">
    <text evidence="18">The sequence shown here is derived from an EMBL/GenBank/DDBJ whole genome shotgun (WGS) entry which is preliminary data.</text>
</comment>
<evidence type="ECO:0000256" key="10">
    <source>
        <dbReference type="ARBA" id="ARBA00022842"/>
    </source>
</evidence>
<dbReference type="PIRSF" id="PIRSF000848">
    <property type="entry name" value="CDP_diag_ino_3_P"/>
    <property type="match status" value="1"/>
</dbReference>
<keyword evidence="13 16" id="KW-0472">Membrane</keyword>
<dbReference type="Gene3D" id="1.20.120.1760">
    <property type="match status" value="1"/>
</dbReference>
<proteinExistence type="inferred from homology"/>
<comment type="cofactor">
    <cofactor evidence="2">
        <name>Mg(2+)</name>
        <dbReference type="ChEBI" id="CHEBI:18420"/>
    </cofactor>
</comment>
<evidence type="ECO:0000256" key="13">
    <source>
        <dbReference type="ARBA" id="ARBA00023136"/>
    </source>
</evidence>
<dbReference type="GO" id="GO:0003881">
    <property type="term" value="F:CDP-diacylglycerol-inositol 3-phosphatidyltransferase activity"/>
    <property type="evidence" value="ECO:0007669"/>
    <property type="project" value="UniProtKB-UniRule"/>
</dbReference>
<keyword evidence="11" id="KW-1133">Transmembrane helix</keyword>
<reference evidence="18 19" key="1">
    <citation type="journal article" date="2017" name="Mol. Ecol.">
        <title>Comparative and population genomic landscape of Phellinus noxius: A hypervariable fungus causing root rot in trees.</title>
        <authorList>
            <person name="Chung C.L."/>
            <person name="Lee T.J."/>
            <person name="Akiba M."/>
            <person name="Lee H.H."/>
            <person name="Kuo T.H."/>
            <person name="Liu D."/>
            <person name="Ke H.M."/>
            <person name="Yokoi T."/>
            <person name="Roa M.B."/>
            <person name="Lu M.J."/>
            <person name="Chang Y.Y."/>
            <person name="Ann P.J."/>
            <person name="Tsai J.N."/>
            <person name="Chen C.Y."/>
            <person name="Tzean S.S."/>
            <person name="Ota Y."/>
            <person name="Hattori T."/>
            <person name="Sahashi N."/>
            <person name="Liou R.F."/>
            <person name="Kikuchi T."/>
            <person name="Tsai I.J."/>
        </authorList>
    </citation>
    <scope>NUCLEOTIDE SEQUENCE [LARGE SCALE GENOMIC DNA]</scope>
    <source>
        <strain evidence="18 19">FFPRI411160</strain>
    </source>
</reference>
<evidence type="ECO:0000256" key="6">
    <source>
        <dbReference type="ARBA" id="ARBA00022516"/>
    </source>
</evidence>
<evidence type="ECO:0000256" key="4">
    <source>
        <dbReference type="ARBA" id="ARBA00010441"/>
    </source>
</evidence>
<keyword evidence="10" id="KW-0460">Magnesium</keyword>
<keyword evidence="15 16" id="KW-1208">Phospholipid metabolism</keyword>
<gene>
    <name evidence="18" type="ORF">PNOK_0069000</name>
</gene>
<evidence type="ECO:0000256" key="12">
    <source>
        <dbReference type="ARBA" id="ARBA00023098"/>
    </source>
</evidence>
<keyword evidence="19" id="KW-1185">Reference proteome</keyword>
<dbReference type="GO" id="GO:0046872">
    <property type="term" value="F:metal ion binding"/>
    <property type="evidence" value="ECO:0007669"/>
    <property type="project" value="UniProtKB-KW"/>
</dbReference>
<dbReference type="PANTHER" id="PTHR15362">
    <property type="entry name" value="PHOSPHATIDYLINOSITOL SYNTHASE"/>
    <property type="match status" value="1"/>
</dbReference>
<evidence type="ECO:0000256" key="7">
    <source>
        <dbReference type="ARBA" id="ARBA00022679"/>
    </source>
</evidence>
<keyword evidence="6 16" id="KW-0444">Lipid biosynthesis</keyword>
<dbReference type="AlphaFoldDB" id="A0A286UVT4"/>
<keyword evidence="7 16" id="KW-0808">Transferase</keyword>
<dbReference type="GO" id="GO:0006661">
    <property type="term" value="P:phosphatidylinositol biosynthetic process"/>
    <property type="evidence" value="ECO:0007669"/>
    <property type="project" value="TreeGrafter"/>
</dbReference>
<dbReference type="FunFam" id="1.20.120.1760:FF:000011">
    <property type="entry name" value="Cdp-diacylglycerol-inositol 3-phosphatidyltransferase pis"/>
    <property type="match status" value="1"/>
</dbReference>
<keyword evidence="14 16" id="KW-0594">Phospholipid biosynthesis</keyword>
<dbReference type="EMBL" id="NBII01000001">
    <property type="protein sequence ID" value="PAV23622.1"/>
    <property type="molecule type" value="Genomic_DNA"/>
</dbReference>
<evidence type="ECO:0000256" key="5">
    <source>
        <dbReference type="ARBA" id="ARBA00013212"/>
    </source>
</evidence>
<evidence type="ECO:0000256" key="11">
    <source>
        <dbReference type="ARBA" id="ARBA00022989"/>
    </source>
</evidence>
<keyword evidence="12 16" id="KW-0443">Lipid metabolism</keyword>
<comment type="similarity">
    <text evidence="4 16 17">Belongs to the CDP-alcohol phosphatidyltransferase class-I family.</text>
</comment>
<evidence type="ECO:0000256" key="15">
    <source>
        <dbReference type="ARBA" id="ARBA00023264"/>
    </source>
</evidence>
<dbReference type="InterPro" id="IPR048254">
    <property type="entry name" value="CDP_ALCOHOL_P_TRANSF_CS"/>
</dbReference>
<dbReference type="PANTHER" id="PTHR15362:SF4">
    <property type="entry name" value="CDP-DIACYLGLYCEROL--INOSITOL 3-PHOSPHATIDYLTRANSFERASE"/>
    <property type="match status" value="1"/>
</dbReference>